<dbReference type="Pfam" id="PF11553">
    <property type="entry name" value="DUF3231"/>
    <property type="match status" value="2"/>
</dbReference>
<keyword evidence="2" id="KW-1185">Reference proteome</keyword>
<evidence type="ECO:0000313" key="2">
    <source>
        <dbReference type="Proteomes" id="UP000769780"/>
    </source>
</evidence>
<name>A0ABS7K1R8_9BACI</name>
<evidence type="ECO:0000313" key="1">
    <source>
        <dbReference type="EMBL" id="MBY0096199.1"/>
    </source>
</evidence>
<reference evidence="1 2" key="1">
    <citation type="submission" date="2020-07" db="EMBL/GenBank/DDBJ databases">
        <title>Fungal Genomes of the International Space Station.</title>
        <authorList>
            <person name="Seuylemezian A."/>
            <person name="Singh N.K."/>
            <person name="Wood J."/>
            <person name="Venkateswaran K."/>
        </authorList>
    </citation>
    <scope>NUCLEOTIDE SEQUENCE [LARGE SCALE GENOMIC DNA]</scope>
    <source>
        <strain evidence="1 2">PL-B2</strain>
    </source>
</reference>
<gene>
    <name evidence="1" type="ORF">H0185_05190</name>
</gene>
<proteinExistence type="predicted"/>
<accession>A0ABS7K1R8</accession>
<dbReference type="Gene3D" id="1.20.1260.10">
    <property type="match status" value="2"/>
</dbReference>
<organism evidence="1 2">
    <name type="scientific">Mesobacillus maritimus</name>
    <dbReference type="NCBI Taxonomy" id="1643336"/>
    <lineage>
        <taxon>Bacteria</taxon>
        <taxon>Bacillati</taxon>
        <taxon>Bacillota</taxon>
        <taxon>Bacilli</taxon>
        <taxon>Bacillales</taxon>
        <taxon>Bacillaceae</taxon>
        <taxon>Mesobacillus</taxon>
    </lineage>
</organism>
<dbReference type="Proteomes" id="UP000769780">
    <property type="component" value="Unassembled WGS sequence"/>
</dbReference>
<dbReference type="InterPro" id="IPR021617">
    <property type="entry name" value="DUF3231"/>
</dbReference>
<sequence>MEKHNIKLTSSEVANLWANYIGDSMSICVFKHFLAHVDDREINTILEHAMDLSKQHVETIKDIFQEEGIPVPKGFTDEDVNVKAPRLFEDPFYLYYVKNMTKGGLATYGAILPNVFRNDIREYFMSCLSSTMELYNETTELLLSKGLEIRSPNIPYPTTVEFVGKQNFLAGWFGDKRPLSGIEITHLYANIQTNKLGEALTLGLAQVAKQKDVKDYILRGLDMAKKHIERFSKHLKADSLAISMPWDQSVTTSTEPPYSEKLMMYHVGLLSSAGMGNYGVSMSLSPRRDLASLYGEMIGEVGLYAEDGANINIKYKWMERPPQAADRDELTQ</sequence>
<protein>
    <submittedName>
        <fullName evidence="1">DUF3231 family protein</fullName>
    </submittedName>
</protein>
<dbReference type="EMBL" id="JACWFH010000007">
    <property type="protein sequence ID" value="MBY0096199.1"/>
    <property type="molecule type" value="Genomic_DNA"/>
</dbReference>
<dbReference type="RefSeq" id="WP_221871826.1">
    <property type="nucleotide sequence ID" value="NZ_JACWFH010000007.1"/>
</dbReference>
<comment type="caution">
    <text evidence="1">The sequence shown here is derived from an EMBL/GenBank/DDBJ whole genome shotgun (WGS) entry which is preliminary data.</text>
</comment>
<dbReference type="InterPro" id="IPR012347">
    <property type="entry name" value="Ferritin-like"/>
</dbReference>